<dbReference type="GO" id="GO:0016301">
    <property type="term" value="F:kinase activity"/>
    <property type="evidence" value="ECO:0007669"/>
    <property type="project" value="UniProtKB-KW"/>
</dbReference>
<comment type="similarity">
    <text evidence="2">Belongs to the 5'-AMP-activated protein kinase beta subunit family.</text>
</comment>
<dbReference type="GO" id="GO:0005737">
    <property type="term" value="C:cytoplasm"/>
    <property type="evidence" value="ECO:0007669"/>
    <property type="project" value="UniProtKB-SubCell"/>
</dbReference>
<name>A0A9P5CDW3_9HYPO</name>
<dbReference type="InterPro" id="IPR014756">
    <property type="entry name" value="Ig_E-set"/>
</dbReference>
<dbReference type="GO" id="GO:0031588">
    <property type="term" value="C:nucleotide-activated protein kinase complex"/>
    <property type="evidence" value="ECO:0007669"/>
    <property type="project" value="UniProtKB-ARBA"/>
</dbReference>
<evidence type="ECO:0000259" key="6">
    <source>
        <dbReference type="Pfam" id="PF16561"/>
    </source>
</evidence>
<evidence type="ECO:0000256" key="2">
    <source>
        <dbReference type="ARBA" id="ARBA00010926"/>
    </source>
</evidence>
<accession>A0A9P5CDW3</accession>
<evidence type="ECO:0000256" key="4">
    <source>
        <dbReference type="ARBA" id="ARBA00022737"/>
    </source>
</evidence>
<dbReference type="InterPro" id="IPR013783">
    <property type="entry name" value="Ig-like_fold"/>
</dbReference>
<dbReference type="PANTHER" id="PTHR10039:SF5">
    <property type="entry name" value="NACHT DOMAIN-CONTAINING PROTEIN"/>
    <property type="match status" value="1"/>
</dbReference>
<dbReference type="CDD" id="cd02859">
    <property type="entry name" value="E_set_AMPKbeta_like_N"/>
    <property type="match status" value="1"/>
</dbReference>
<protein>
    <submittedName>
        <fullName evidence="8">SNF1 protein kinase subunit beta-3</fullName>
    </submittedName>
</protein>
<dbReference type="EMBL" id="QLNT01000005">
    <property type="protein sequence ID" value="KAF3074221.1"/>
    <property type="molecule type" value="Genomic_DNA"/>
</dbReference>
<evidence type="ECO:0000313" key="8">
    <source>
        <dbReference type="EMBL" id="KAF3074221.1"/>
    </source>
</evidence>
<feature type="compositionally biased region" description="Polar residues" evidence="5">
    <location>
        <begin position="281"/>
        <end position="297"/>
    </location>
</feature>
<dbReference type="FunFam" id="2.60.40.10:FF:000562">
    <property type="entry name" value="Snf1 kinase complex beta-subunit Gal83"/>
    <property type="match status" value="1"/>
</dbReference>
<evidence type="ECO:0000259" key="7">
    <source>
        <dbReference type="Pfam" id="PF24883"/>
    </source>
</evidence>
<organism evidence="8 9">
    <name type="scientific">Trichoderma lentiforme</name>
    <dbReference type="NCBI Taxonomy" id="1567552"/>
    <lineage>
        <taxon>Eukaryota</taxon>
        <taxon>Fungi</taxon>
        <taxon>Dikarya</taxon>
        <taxon>Ascomycota</taxon>
        <taxon>Pezizomycotina</taxon>
        <taxon>Sordariomycetes</taxon>
        <taxon>Hypocreomycetidae</taxon>
        <taxon>Hypocreales</taxon>
        <taxon>Hypocreaceae</taxon>
        <taxon>Trichoderma</taxon>
    </lineage>
</organism>
<comment type="subcellular location">
    <subcellularLocation>
        <location evidence="1">Cytoplasm</location>
    </subcellularLocation>
</comment>
<dbReference type="Gene3D" id="2.60.40.10">
    <property type="entry name" value="Immunoglobulins"/>
    <property type="match status" value="1"/>
</dbReference>
<gene>
    <name evidence="8" type="ORF">CFAM422_003414</name>
</gene>
<dbReference type="InterPro" id="IPR032640">
    <property type="entry name" value="AMPK1_CBM"/>
</dbReference>
<dbReference type="Pfam" id="PF24883">
    <property type="entry name" value="NPHP3_N"/>
    <property type="match status" value="1"/>
</dbReference>
<dbReference type="GO" id="GO:0007165">
    <property type="term" value="P:signal transduction"/>
    <property type="evidence" value="ECO:0007669"/>
    <property type="project" value="UniProtKB-ARBA"/>
</dbReference>
<dbReference type="Gene3D" id="3.40.50.300">
    <property type="entry name" value="P-loop containing nucleotide triphosphate hydrolases"/>
    <property type="match status" value="1"/>
</dbReference>
<proteinExistence type="inferred from homology"/>
<dbReference type="SUPFAM" id="SSF48403">
    <property type="entry name" value="Ankyrin repeat"/>
    <property type="match status" value="1"/>
</dbReference>
<keyword evidence="8" id="KW-0808">Transferase</keyword>
<keyword evidence="8" id="KW-0418">Kinase</keyword>
<evidence type="ECO:0000313" key="9">
    <source>
        <dbReference type="Proteomes" id="UP000801864"/>
    </source>
</evidence>
<evidence type="ECO:0000256" key="5">
    <source>
        <dbReference type="SAM" id="MobiDB-lite"/>
    </source>
</evidence>
<dbReference type="InterPro" id="IPR027417">
    <property type="entry name" value="P-loop_NTPase"/>
</dbReference>
<dbReference type="Gene3D" id="1.25.40.20">
    <property type="entry name" value="Ankyrin repeat-containing domain"/>
    <property type="match status" value="1"/>
</dbReference>
<feature type="domain" description="AMP-activated protein kinase glycogen-binding" evidence="6">
    <location>
        <begin position="1055"/>
        <end position="1139"/>
    </location>
</feature>
<dbReference type="SUPFAM" id="SSF81296">
    <property type="entry name" value="E set domains"/>
    <property type="match status" value="1"/>
</dbReference>
<dbReference type="PANTHER" id="PTHR10039">
    <property type="entry name" value="AMELOGENIN"/>
    <property type="match status" value="1"/>
</dbReference>
<feature type="region of interest" description="Disordered" evidence="5">
    <location>
        <begin position="259"/>
        <end position="297"/>
    </location>
</feature>
<dbReference type="InterPro" id="IPR036770">
    <property type="entry name" value="Ankyrin_rpt-contain_sf"/>
</dbReference>
<evidence type="ECO:0000256" key="1">
    <source>
        <dbReference type="ARBA" id="ARBA00004496"/>
    </source>
</evidence>
<dbReference type="InterPro" id="IPR056884">
    <property type="entry name" value="NPHP3-like_N"/>
</dbReference>
<sequence length="1156" mass="131381">MTNLEYDEVDPEDTGRLRDVALACKKYLQGFLKDEEAQDDTVNAREGYWASHQCAEFNLWCTKVGVHGEGLRAIDVRLKDVPGIFELLKQLLLSLKRDLEELQQPVRPPEQVTNIHNSLEDAQSDSSSLSFISLSSSDKSEADGAIGDPASSASEKCNAALKRHIEDTIERLHGHAVLIDSAGSRHRRERIELYRQKEGPKWAYEGYRRLANQAVKTYFPSASEAFRQRIGESFARRRIRFEYLVEHQKKRVVNAVATLPQPSPSTVPSQSKDPDGLTHLSKPQETANYSSQHVPQDQHTIYSATVNTKLDMQPQARRQERADSVASVALRRPDFPPPPQLCDKANSFQCPYCRLEFRACEARSDRWSQHVMQDFEPYFCILEECKEPFDVPNSFDGLLDHLQGHLEEQYHIDMPDGEHKEFDETEFEEHLAQHGRGKISTEVVSIMKKASRRKGPFLFRSCPFCGGYPDVIEKRFPNLDTPAAQKELRNHVKQHMQDIALFLPPYRDDISKEDDNLKSSVVTGQNANLDDLKGQSLFLEICDKEDCDCRGPGRPVEAVLADELAAITVEQDLNNTDILRELTIPADLVYEDTASWVELFPNSAPYDHSPVPDEYFLADEHLQSFIARLSPPSANYLRPESAVTNEPSESTSTKLSRVSQGCMKSLAFSEMNAGFDSVDTAARCTCEWPLEDKKWLDWLSCNQGLFWINGKPGTGKSTLLKHLLEKFRLIFPVGANDIVFSFFFSHSGVKLQRTPFGLYRSLVYQIVEQIPDLLPDLTSRFEQRRDKSEEPGEKWQWHPKELRNFLHSALLRLARTRPVWLFIDSLDACGEKNATNLTQQFKSLVQALSGSSGRFHVCLTCRGYLNLDPDNTLQICLENQNRGDVLRYIQEEFSTSPMLSSSDIMSFIIENARGVFTLTRLLVDQALDLERKGITLDAIEEEMNSIRPILQLYHNLIERRGLLSWPFRTIDEAIVQLLIDDDAEAFFNNASSQTPLSWARARGHKAAVKMLIEKNVERESNTPLPIEEEIYTAGESPDDDDYPEPFVDKTRPVVAIRIEWRGGGEKIWVIGTIFHWNRKLRLHPVEGQPGVFAATIHVLPGTHHIRFLVDGIVQTSPELPTTIDFGNELVNYIEVKPDDVLVTELGEVERFKDAKG</sequence>
<evidence type="ECO:0000256" key="3">
    <source>
        <dbReference type="ARBA" id="ARBA00022490"/>
    </source>
</evidence>
<dbReference type="Proteomes" id="UP000801864">
    <property type="component" value="Unassembled WGS sequence"/>
</dbReference>
<comment type="caution">
    <text evidence="8">The sequence shown here is derived from an EMBL/GenBank/DDBJ whole genome shotgun (WGS) entry which is preliminary data.</text>
</comment>
<dbReference type="AlphaFoldDB" id="A0A9P5CDW3"/>
<dbReference type="SUPFAM" id="SSF52540">
    <property type="entry name" value="P-loop containing nucleoside triphosphate hydrolases"/>
    <property type="match status" value="1"/>
</dbReference>
<keyword evidence="3" id="KW-0963">Cytoplasm</keyword>
<keyword evidence="4" id="KW-0677">Repeat</keyword>
<keyword evidence="9" id="KW-1185">Reference proteome</keyword>
<feature type="domain" description="Nephrocystin 3-like N-terminal" evidence="7">
    <location>
        <begin position="685"/>
        <end position="862"/>
    </location>
</feature>
<reference evidence="8 9" key="1">
    <citation type="submission" date="2018-06" db="EMBL/GenBank/DDBJ databases">
        <title>Genome analysis of cellulolytic fungus Trichoderma lentiforme CFAM-422.</title>
        <authorList>
            <person name="Steindorff A.S."/>
            <person name="Formighieri E.F."/>
            <person name="Midorikawa G.E.O."/>
            <person name="Tamietti M.S."/>
            <person name="Ramos E.Z."/>
            <person name="Silva A.S."/>
            <person name="Bon E.P.S."/>
            <person name="Mendes T.D."/>
            <person name="Damaso M.C.T."/>
            <person name="Favaro L.C.L."/>
        </authorList>
    </citation>
    <scope>NUCLEOTIDE SEQUENCE [LARGE SCALE GENOMIC DNA]</scope>
    <source>
        <strain evidence="8 9">CFAM-422</strain>
    </source>
</reference>
<dbReference type="Pfam" id="PF16561">
    <property type="entry name" value="AMPK1_CBM"/>
    <property type="match status" value="1"/>
</dbReference>